<dbReference type="EMBL" id="LK022848">
    <property type="protein sequence ID" value="CDR05487.1"/>
    <property type="molecule type" value="Genomic_DNA"/>
</dbReference>
<proteinExistence type="predicted"/>
<organism evidence="1">
    <name type="scientific">Streptomyces iranensis</name>
    <dbReference type="NCBI Taxonomy" id="576784"/>
    <lineage>
        <taxon>Bacteria</taxon>
        <taxon>Bacillati</taxon>
        <taxon>Actinomycetota</taxon>
        <taxon>Actinomycetes</taxon>
        <taxon>Kitasatosporales</taxon>
        <taxon>Streptomycetaceae</taxon>
        <taxon>Streptomyces</taxon>
        <taxon>Streptomyces violaceusniger group</taxon>
    </lineage>
</organism>
<dbReference type="PATRIC" id="fig|576784.4.peg.2366"/>
<accession>A0A060ZR04</accession>
<evidence type="ECO:0000313" key="1">
    <source>
        <dbReference type="EMBL" id="CDR05487.1"/>
    </source>
</evidence>
<gene>
    <name evidence="1" type="ORF">SIRAN2436</name>
</gene>
<name>A0A060ZR04_9ACTN</name>
<protein>
    <submittedName>
        <fullName evidence="1">Uncharacterized protein</fullName>
    </submittedName>
</protein>
<reference evidence="1" key="1">
    <citation type="submission" date="2014-05" db="EMBL/GenBank/DDBJ databases">
        <authorList>
            <person name="Horn Fabian"/>
        </authorList>
    </citation>
    <scope>NUCLEOTIDE SEQUENCE</scope>
</reference>
<sequence length="31" mass="3158">MRHGVLQLTGEFLGVGDALGQSDGTGRLSGE</sequence>
<dbReference type="HOGENOM" id="CLU_3398752_0_0_11"/>
<dbReference type="AlphaFoldDB" id="A0A060ZR04"/>